<dbReference type="Proteomes" id="UP000381093">
    <property type="component" value="Unassembled WGS sequence"/>
</dbReference>
<evidence type="ECO:0000313" key="2">
    <source>
        <dbReference type="Proteomes" id="UP000381093"/>
    </source>
</evidence>
<sequence>MSNATDQCDVAVAQYTIGQSYTLELLEEVRAKANGAPVRVTGPKHVSDRRRVPRRISLLTNADNIIVSIQCG</sequence>
<accession>A0A5E7D1G3</accession>
<reference evidence="1 2" key="1">
    <citation type="submission" date="2019-09" db="EMBL/GenBank/DDBJ databases">
        <authorList>
            <person name="Chandra G."/>
            <person name="Truman W A."/>
        </authorList>
    </citation>
    <scope>NUCLEOTIDE SEQUENCE [LARGE SCALE GENOMIC DNA]</scope>
    <source>
        <strain evidence="1">PS710</strain>
    </source>
</reference>
<dbReference type="Pfam" id="PF11720">
    <property type="entry name" value="Inhibitor_I78"/>
    <property type="match status" value="1"/>
</dbReference>
<gene>
    <name evidence="1" type="ORF">PS710_03458</name>
</gene>
<evidence type="ECO:0008006" key="3">
    <source>
        <dbReference type="Google" id="ProtNLM"/>
    </source>
</evidence>
<dbReference type="Gene3D" id="3.30.10.10">
    <property type="entry name" value="Trypsin Inhibitor V, subunit A"/>
    <property type="match status" value="1"/>
</dbReference>
<protein>
    <recommendedName>
        <fullName evidence="3">Peptidase inhibitor</fullName>
    </recommendedName>
</protein>
<dbReference type="RefSeq" id="WP_150765543.1">
    <property type="nucleotide sequence ID" value="NZ_CABVHW010000011.1"/>
</dbReference>
<name>A0A5E7D1G3_PSEFL</name>
<evidence type="ECO:0000313" key="1">
    <source>
        <dbReference type="EMBL" id="VVO11157.1"/>
    </source>
</evidence>
<dbReference type="AlphaFoldDB" id="A0A5E7D1G3"/>
<organism evidence="1 2">
    <name type="scientific">Pseudomonas fluorescens</name>
    <dbReference type="NCBI Taxonomy" id="294"/>
    <lineage>
        <taxon>Bacteria</taxon>
        <taxon>Pseudomonadati</taxon>
        <taxon>Pseudomonadota</taxon>
        <taxon>Gammaproteobacteria</taxon>
        <taxon>Pseudomonadales</taxon>
        <taxon>Pseudomonadaceae</taxon>
        <taxon>Pseudomonas</taxon>
    </lineage>
</organism>
<dbReference type="EMBL" id="CABVHW010000011">
    <property type="protein sequence ID" value="VVO11157.1"/>
    <property type="molecule type" value="Genomic_DNA"/>
</dbReference>
<proteinExistence type="predicted"/>
<dbReference type="InterPro" id="IPR021719">
    <property type="entry name" value="Prot_inh_I78"/>
</dbReference>